<gene>
    <name evidence="2" type="ORF">GCM10023156_05130</name>
</gene>
<evidence type="ECO:0008006" key="4">
    <source>
        <dbReference type="Google" id="ProtNLM"/>
    </source>
</evidence>
<keyword evidence="3" id="KW-1185">Reference proteome</keyword>
<evidence type="ECO:0000256" key="1">
    <source>
        <dbReference type="SAM" id="MobiDB-lite"/>
    </source>
</evidence>
<feature type="compositionally biased region" description="Acidic residues" evidence="1">
    <location>
        <begin position="128"/>
        <end position="137"/>
    </location>
</feature>
<protein>
    <recommendedName>
        <fullName evidence="4">GATA-type domain-containing protein</fullName>
    </recommendedName>
</protein>
<proteinExistence type="predicted"/>
<dbReference type="Proteomes" id="UP001500840">
    <property type="component" value="Unassembled WGS sequence"/>
</dbReference>
<reference evidence="3" key="1">
    <citation type="journal article" date="2019" name="Int. J. Syst. Evol. Microbiol.">
        <title>The Global Catalogue of Microorganisms (GCM) 10K type strain sequencing project: providing services to taxonomists for standard genome sequencing and annotation.</title>
        <authorList>
            <consortium name="The Broad Institute Genomics Platform"/>
            <consortium name="The Broad Institute Genome Sequencing Center for Infectious Disease"/>
            <person name="Wu L."/>
            <person name="Ma J."/>
        </authorList>
    </citation>
    <scope>NUCLEOTIDE SEQUENCE [LARGE SCALE GENOMIC DNA]</scope>
    <source>
        <strain evidence="3">JCM 17759</strain>
    </source>
</reference>
<evidence type="ECO:0000313" key="2">
    <source>
        <dbReference type="EMBL" id="GAA4445500.1"/>
    </source>
</evidence>
<organism evidence="2 3">
    <name type="scientific">Novipirellula rosea</name>
    <dbReference type="NCBI Taxonomy" id="1031540"/>
    <lineage>
        <taxon>Bacteria</taxon>
        <taxon>Pseudomonadati</taxon>
        <taxon>Planctomycetota</taxon>
        <taxon>Planctomycetia</taxon>
        <taxon>Pirellulales</taxon>
        <taxon>Pirellulaceae</taxon>
        <taxon>Novipirellula</taxon>
    </lineage>
</organism>
<evidence type="ECO:0000313" key="3">
    <source>
        <dbReference type="Proteomes" id="UP001500840"/>
    </source>
</evidence>
<name>A0ABP8M6P4_9BACT</name>
<sequence>MTHHEPDFETPCDECNAVSYARWTQYYPRWSHQLCLDCATHRIREESALAQINDYRRVLDPCELARTVVYGIRSSHRDSDASSKQLQLLMSGIEVAVAGLIFQPEMIVEYQFLSELEMAIIAESSPPQDDDDSDDWWGGDTPMSPTPSNVATV</sequence>
<accession>A0ABP8M6P4</accession>
<dbReference type="RefSeq" id="WP_345319110.1">
    <property type="nucleotide sequence ID" value="NZ_BAABGA010000008.1"/>
</dbReference>
<comment type="caution">
    <text evidence="2">The sequence shown here is derived from an EMBL/GenBank/DDBJ whole genome shotgun (WGS) entry which is preliminary data.</text>
</comment>
<dbReference type="EMBL" id="BAABGA010000008">
    <property type="protein sequence ID" value="GAA4445500.1"/>
    <property type="molecule type" value="Genomic_DNA"/>
</dbReference>
<feature type="region of interest" description="Disordered" evidence="1">
    <location>
        <begin position="124"/>
        <end position="153"/>
    </location>
</feature>